<comment type="caution">
    <text evidence="3">The sequence shown here is derived from an EMBL/GenBank/DDBJ whole genome shotgun (WGS) entry which is preliminary data.</text>
</comment>
<dbReference type="RefSeq" id="WP_131918880.1">
    <property type="nucleotide sequence ID" value="NZ_JAOQNU010000008.1"/>
</dbReference>
<evidence type="ECO:0000256" key="1">
    <source>
        <dbReference type="ARBA" id="ARBA00023125"/>
    </source>
</evidence>
<keyword evidence="1" id="KW-0238">DNA-binding</keyword>
<dbReference type="AlphaFoldDB" id="A0A4R2RQN9"/>
<feature type="domain" description="HTH cro/C1-type" evidence="2">
    <location>
        <begin position="6"/>
        <end position="60"/>
    </location>
</feature>
<protein>
    <submittedName>
        <fullName evidence="3">Transcriptional regulator with XRE-family HTH domain</fullName>
    </submittedName>
</protein>
<dbReference type="SMART" id="SM00530">
    <property type="entry name" value="HTH_XRE"/>
    <property type="match status" value="1"/>
</dbReference>
<dbReference type="InterPro" id="IPR010982">
    <property type="entry name" value="Lambda_DNA-bd_dom_sf"/>
</dbReference>
<accession>A0A4R2RQN9</accession>
<evidence type="ECO:0000313" key="3">
    <source>
        <dbReference type="EMBL" id="TCP64737.1"/>
    </source>
</evidence>
<sequence length="126" mass="14582">MLSKQLKKLRIESGKTQEELVKELNMSRDTYAGYETGRRSPDYATLKQFADYYSVTTDFLLGRIAPDTVIKQAIGDDKELLSFFEELRTRDDLQLLFKQVRPMSPGDIKKIVRVIKAIEDEETQES</sequence>
<reference evidence="3 4" key="1">
    <citation type="submission" date="2019-03" db="EMBL/GenBank/DDBJ databases">
        <title>Genomic Encyclopedia of Type Strains, Phase IV (KMG-IV): sequencing the most valuable type-strain genomes for metagenomic binning, comparative biology and taxonomic classification.</title>
        <authorList>
            <person name="Goeker M."/>
        </authorList>
    </citation>
    <scope>NUCLEOTIDE SEQUENCE [LARGE SCALE GENOMIC DNA]</scope>
    <source>
        <strain evidence="3 4">DSM 11170</strain>
    </source>
</reference>
<dbReference type="SUPFAM" id="SSF47413">
    <property type="entry name" value="lambda repressor-like DNA-binding domains"/>
    <property type="match status" value="1"/>
</dbReference>
<organism evidence="3 4">
    <name type="scientific">Heliophilum fasciatum</name>
    <dbReference type="NCBI Taxonomy" id="35700"/>
    <lineage>
        <taxon>Bacteria</taxon>
        <taxon>Bacillati</taxon>
        <taxon>Bacillota</taxon>
        <taxon>Clostridia</taxon>
        <taxon>Eubacteriales</taxon>
        <taxon>Heliobacteriaceae</taxon>
        <taxon>Heliophilum</taxon>
    </lineage>
</organism>
<dbReference type="InterPro" id="IPR001387">
    <property type="entry name" value="Cro/C1-type_HTH"/>
</dbReference>
<dbReference type="GO" id="GO:0003677">
    <property type="term" value="F:DNA binding"/>
    <property type="evidence" value="ECO:0007669"/>
    <property type="project" value="UniProtKB-KW"/>
</dbReference>
<evidence type="ECO:0000259" key="2">
    <source>
        <dbReference type="PROSITE" id="PS50943"/>
    </source>
</evidence>
<dbReference type="PROSITE" id="PS50943">
    <property type="entry name" value="HTH_CROC1"/>
    <property type="match status" value="1"/>
</dbReference>
<dbReference type="PANTHER" id="PTHR46558:SF11">
    <property type="entry name" value="HTH-TYPE TRANSCRIPTIONAL REGULATOR XRE"/>
    <property type="match status" value="1"/>
</dbReference>
<name>A0A4R2RQN9_9FIRM</name>
<dbReference type="CDD" id="cd00093">
    <property type="entry name" value="HTH_XRE"/>
    <property type="match status" value="1"/>
</dbReference>
<dbReference type="PANTHER" id="PTHR46558">
    <property type="entry name" value="TRACRIPTIONAL REGULATORY PROTEIN-RELATED-RELATED"/>
    <property type="match status" value="1"/>
</dbReference>
<gene>
    <name evidence="3" type="ORF">EDD73_10890</name>
</gene>
<evidence type="ECO:0000313" key="4">
    <source>
        <dbReference type="Proteomes" id="UP000294813"/>
    </source>
</evidence>
<dbReference type="Gene3D" id="1.10.260.40">
    <property type="entry name" value="lambda repressor-like DNA-binding domains"/>
    <property type="match status" value="1"/>
</dbReference>
<dbReference type="EMBL" id="SLXT01000008">
    <property type="protein sequence ID" value="TCP64737.1"/>
    <property type="molecule type" value="Genomic_DNA"/>
</dbReference>
<keyword evidence="4" id="KW-1185">Reference proteome</keyword>
<dbReference type="OrthoDB" id="1786861at2"/>
<dbReference type="Proteomes" id="UP000294813">
    <property type="component" value="Unassembled WGS sequence"/>
</dbReference>
<proteinExistence type="predicted"/>
<dbReference type="Pfam" id="PF13560">
    <property type="entry name" value="HTH_31"/>
    <property type="match status" value="1"/>
</dbReference>